<dbReference type="GO" id="GO:0005524">
    <property type="term" value="F:ATP binding"/>
    <property type="evidence" value="ECO:0007669"/>
    <property type="project" value="InterPro"/>
</dbReference>
<feature type="domain" description="Protein kinase" evidence="1">
    <location>
        <begin position="1"/>
        <end position="148"/>
    </location>
</feature>
<dbReference type="Proteomes" id="UP000887574">
    <property type="component" value="Unplaced"/>
</dbReference>
<dbReference type="InterPro" id="IPR011009">
    <property type="entry name" value="Kinase-like_dom_sf"/>
</dbReference>
<dbReference type="PROSITE" id="PS00108">
    <property type="entry name" value="PROTEIN_KINASE_ST"/>
    <property type="match status" value="1"/>
</dbReference>
<dbReference type="PROSITE" id="PS50011">
    <property type="entry name" value="PROTEIN_KINASE_DOM"/>
    <property type="match status" value="1"/>
</dbReference>
<evidence type="ECO:0000313" key="3">
    <source>
        <dbReference type="WBParaSite" id="jg15959"/>
    </source>
</evidence>
<proteinExistence type="predicted"/>
<dbReference type="InterPro" id="IPR000719">
    <property type="entry name" value="Prot_kinase_dom"/>
</dbReference>
<evidence type="ECO:0000259" key="1">
    <source>
        <dbReference type="PROSITE" id="PS50011"/>
    </source>
</evidence>
<sequence>MKLCDFMASRLFSTVCLGYSEQLAERVAVKLIDTTMNIVHQIIRSLQYTALVKNMLIEAIKYLELKNIVHRDLKCENIFLDRYTHIKLVISALLGFSNFFEDLDTLAMEQIFGVLVSSFCHAQGKMPFDDRKPKEMIAQQMRHNAPIS</sequence>
<name>A0A915D559_9BILA</name>
<dbReference type="InterPro" id="IPR001245">
    <property type="entry name" value="Ser-Thr/Tyr_kinase_cat_dom"/>
</dbReference>
<dbReference type="SUPFAM" id="SSF56112">
    <property type="entry name" value="Protein kinase-like (PK-like)"/>
    <property type="match status" value="1"/>
</dbReference>
<organism evidence="2 3">
    <name type="scientific">Ditylenchus dipsaci</name>
    <dbReference type="NCBI Taxonomy" id="166011"/>
    <lineage>
        <taxon>Eukaryota</taxon>
        <taxon>Metazoa</taxon>
        <taxon>Ecdysozoa</taxon>
        <taxon>Nematoda</taxon>
        <taxon>Chromadorea</taxon>
        <taxon>Rhabditida</taxon>
        <taxon>Tylenchina</taxon>
        <taxon>Tylenchomorpha</taxon>
        <taxon>Sphaerularioidea</taxon>
        <taxon>Anguinidae</taxon>
        <taxon>Anguininae</taxon>
        <taxon>Ditylenchus</taxon>
    </lineage>
</organism>
<dbReference type="WBParaSite" id="jg15959">
    <property type="protein sequence ID" value="jg15959"/>
    <property type="gene ID" value="jg15959"/>
</dbReference>
<evidence type="ECO:0000313" key="2">
    <source>
        <dbReference type="Proteomes" id="UP000887574"/>
    </source>
</evidence>
<dbReference type="GO" id="GO:0004672">
    <property type="term" value="F:protein kinase activity"/>
    <property type="evidence" value="ECO:0007669"/>
    <property type="project" value="InterPro"/>
</dbReference>
<dbReference type="InterPro" id="IPR008271">
    <property type="entry name" value="Ser/Thr_kinase_AS"/>
</dbReference>
<dbReference type="GO" id="GO:0006950">
    <property type="term" value="P:response to stress"/>
    <property type="evidence" value="ECO:0007669"/>
    <property type="project" value="UniProtKB-ARBA"/>
</dbReference>
<protein>
    <submittedName>
        <fullName evidence="3">Protein kinase domain-containing protein</fullName>
    </submittedName>
</protein>
<dbReference type="AlphaFoldDB" id="A0A915D559"/>
<dbReference type="Pfam" id="PF07714">
    <property type="entry name" value="PK_Tyr_Ser-Thr"/>
    <property type="match status" value="1"/>
</dbReference>
<accession>A0A915D559</accession>
<dbReference type="Gene3D" id="1.10.510.10">
    <property type="entry name" value="Transferase(Phosphotransferase) domain 1"/>
    <property type="match status" value="1"/>
</dbReference>
<reference evidence="3" key="1">
    <citation type="submission" date="2022-11" db="UniProtKB">
        <authorList>
            <consortium name="WormBaseParasite"/>
        </authorList>
    </citation>
    <scope>IDENTIFICATION</scope>
</reference>
<keyword evidence="2" id="KW-1185">Reference proteome</keyword>